<gene>
    <name evidence="3" type="ORF">CLV58_11878</name>
</gene>
<feature type="transmembrane region" description="Helical" evidence="1">
    <location>
        <begin position="189"/>
        <end position="211"/>
    </location>
</feature>
<dbReference type="PIRSF" id="PIRSF038959">
    <property type="entry name" value="SdpI"/>
    <property type="match status" value="1"/>
</dbReference>
<dbReference type="Proteomes" id="UP000238375">
    <property type="component" value="Unassembled WGS sequence"/>
</dbReference>
<evidence type="ECO:0000259" key="2">
    <source>
        <dbReference type="Pfam" id="PF07853"/>
    </source>
</evidence>
<dbReference type="Pfam" id="PF13630">
    <property type="entry name" value="SdpI"/>
    <property type="match status" value="1"/>
</dbReference>
<dbReference type="PANTHER" id="PTHR37810:SF5">
    <property type="entry name" value="IMMUNITY PROTEIN SDPI"/>
    <property type="match status" value="1"/>
</dbReference>
<dbReference type="PANTHER" id="PTHR37810">
    <property type="entry name" value="IMMUNITY PROTEIN SDPI"/>
    <property type="match status" value="1"/>
</dbReference>
<feature type="transmembrane region" description="Helical" evidence="1">
    <location>
        <begin position="53"/>
        <end position="70"/>
    </location>
</feature>
<dbReference type="RefSeq" id="WP_106139494.1">
    <property type="nucleotide sequence ID" value="NZ_PVTE01000018.1"/>
</dbReference>
<dbReference type="InterPro" id="IPR025962">
    <property type="entry name" value="SdpI/YhfL"/>
</dbReference>
<evidence type="ECO:0000313" key="4">
    <source>
        <dbReference type="Proteomes" id="UP000238375"/>
    </source>
</evidence>
<feature type="transmembrane region" description="Helical" evidence="1">
    <location>
        <begin position="12"/>
        <end position="30"/>
    </location>
</feature>
<protein>
    <submittedName>
        <fullName evidence="3">Putative membrane protein</fullName>
    </submittedName>
</protein>
<keyword evidence="1" id="KW-0812">Transmembrane</keyword>
<dbReference type="EMBL" id="PVTE01000018">
    <property type="protein sequence ID" value="PRY34206.1"/>
    <property type="molecule type" value="Genomic_DNA"/>
</dbReference>
<keyword evidence="1" id="KW-1133">Transmembrane helix</keyword>
<dbReference type="GO" id="GO:0009636">
    <property type="term" value="P:response to toxic substance"/>
    <property type="evidence" value="ECO:0007669"/>
    <property type="project" value="TreeGrafter"/>
</dbReference>
<dbReference type="Pfam" id="PF07853">
    <property type="entry name" value="DUF1648"/>
    <property type="match status" value="1"/>
</dbReference>
<feature type="transmembrane region" description="Helical" evidence="1">
    <location>
        <begin position="90"/>
        <end position="107"/>
    </location>
</feature>
<dbReference type="InterPro" id="IPR012867">
    <property type="entry name" value="DUF1648"/>
</dbReference>
<comment type="caution">
    <text evidence="3">The sequence shown here is derived from an EMBL/GenBank/DDBJ whole genome shotgun (WGS) entry which is preliminary data.</text>
</comment>
<feature type="domain" description="DUF1648" evidence="2">
    <location>
        <begin position="17"/>
        <end position="60"/>
    </location>
</feature>
<feature type="transmembrane region" description="Helical" evidence="1">
    <location>
        <begin position="119"/>
        <end position="138"/>
    </location>
</feature>
<evidence type="ECO:0000313" key="3">
    <source>
        <dbReference type="EMBL" id="PRY34206.1"/>
    </source>
</evidence>
<keyword evidence="4" id="KW-1185">Reference proteome</keyword>
<accession>A0A2T0SLC7</accession>
<dbReference type="AlphaFoldDB" id="A0A2T0SLC7"/>
<reference evidence="3 4" key="1">
    <citation type="submission" date="2018-03" db="EMBL/GenBank/DDBJ databases">
        <title>Genomic Encyclopedia of Archaeal and Bacterial Type Strains, Phase II (KMG-II): from individual species to whole genera.</title>
        <authorList>
            <person name="Goeker M."/>
        </authorList>
    </citation>
    <scope>NUCLEOTIDE SEQUENCE [LARGE SCALE GENOMIC DNA]</scope>
    <source>
        <strain evidence="3 4">DSM 28354</strain>
    </source>
</reference>
<organism evidence="3 4">
    <name type="scientific">Spirosoma oryzae</name>
    <dbReference type="NCBI Taxonomy" id="1469603"/>
    <lineage>
        <taxon>Bacteria</taxon>
        <taxon>Pseudomonadati</taxon>
        <taxon>Bacteroidota</taxon>
        <taxon>Cytophagia</taxon>
        <taxon>Cytophagales</taxon>
        <taxon>Cytophagaceae</taxon>
        <taxon>Spirosoma</taxon>
    </lineage>
</organism>
<name>A0A2T0SLC7_9BACT</name>
<feature type="transmembrane region" description="Helical" evidence="1">
    <location>
        <begin position="164"/>
        <end position="183"/>
    </location>
</feature>
<dbReference type="OrthoDB" id="9808690at2"/>
<proteinExistence type="predicted"/>
<keyword evidence="1" id="KW-0472">Membrane</keyword>
<evidence type="ECO:0000256" key="1">
    <source>
        <dbReference type="SAM" id="Phobius"/>
    </source>
</evidence>
<dbReference type="InterPro" id="IPR026272">
    <property type="entry name" value="SdpI"/>
</dbReference>
<sequence length="221" mass="24483">MNTKSTSTEWLILTPYLLVFSYIALIWHRLPPVIVSHYNLTGQPDGWMPKEKALLVMAGLGLFIYLLLRFLPKLDFSAMVQPAVFQRMRFVMSLLMTVAIGSLFYLATQSGGLQSSQGAMLALISLGIAAVGNYMSILKPNWFIGIRTPWTLQNNRVWTRTHRLGGRLMVAGGLLGALLAVLVPAPYTVGAAVAVLLIVTLVPVVYSYVYFQQETTSQSMR</sequence>